<protein>
    <submittedName>
        <fullName evidence="2">GA 3beta-hydroxylase</fullName>
    </submittedName>
</protein>
<reference evidence="2" key="1">
    <citation type="submission" date="2006-08" db="EMBL/GenBank/DDBJ databases">
        <title>Identification of new d18 alleles in gibberellin-responsive dwarf mutants.</title>
        <authorList>
            <person name="Shiba T."/>
            <person name="Ichikawa H."/>
        </authorList>
    </citation>
    <scope>NUCLEOTIDE SEQUENCE</scope>
</reference>
<gene>
    <name evidence="2" type="primary">D18</name>
</gene>
<evidence type="ECO:0000256" key="1">
    <source>
        <dbReference type="SAM" id="MobiDB-lite"/>
    </source>
</evidence>
<accession>Q0PCG2</accession>
<feature type="compositionally biased region" description="Low complexity" evidence="1">
    <location>
        <begin position="63"/>
        <end position="80"/>
    </location>
</feature>
<feature type="region of interest" description="Disordered" evidence="1">
    <location>
        <begin position="59"/>
        <end position="99"/>
    </location>
</feature>
<dbReference type="AlphaFoldDB" id="Q0PCG2"/>
<sequence length="152" mass="16046">MPTPSHLKNPLCFDFRAARRVPETHAWPGLDDHPVVDGGGGGGEDAVPVVDVGAGGAGGGAVGRVPSGRARRTGGAAVARRGARRPRVLPAGVGEDARRPRPRRALRLRLAAHLLLLLQAHVVRGLHLLPFLPPLRAPPPLAQVRRRLPPLL</sequence>
<proteinExistence type="evidence at transcript level"/>
<name>Q0PCG2_ORYSJ</name>
<organism evidence="2">
    <name type="scientific">Oryza sativa subsp. japonica</name>
    <name type="common">Rice</name>
    <dbReference type="NCBI Taxonomy" id="39947"/>
    <lineage>
        <taxon>Eukaryota</taxon>
        <taxon>Viridiplantae</taxon>
        <taxon>Streptophyta</taxon>
        <taxon>Embryophyta</taxon>
        <taxon>Tracheophyta</taxon>
        <taxon>Spermatophyta</taxon>
        <taxon>Magnoliopsida</taxon>
        <taxon>Liliopsida</taxon>
        <taxon>Poales</taxon>
        <taxon>Poaceae</taxon>
        <taxon>BOP clade</taxon>
        <taxon>Oryzoideae</taxon>
        <taxon>Oryzeae</taxon>
        <taxon>Oryzinae</taxon>
        <taxon>Oryza</taxon>
        <taxon>Oryza sativa</taxon>
    </lineage>
</organism>
<evidence type="ECO:0000313" key="2">
    <source>
        <dbReference type="EMBL" id="BAF03046.1"/>
    </source>
</evidence>
<dbReference type="EMBL" id="AB269820">
    <property type="protein sequence ID" value="BAF03046.1"/>
    <property type="molecule type" value="mRNA"/>
</dbReference>